<protein>
    <submittedName>
        <fullName evidence="9">DDE-type integrase/transposase/recombinase</fullName>
    </submittedName>
</protein>
<dbReference type="SUPFAM" id="SSF53098">
    <property type="entry name" value="Ribonuclease H-like"/>
    <property type="match status" value="1"/>
</dbReference>
<evidence type="ECO:0000313" key="10">
    <source>
        <dbReference type="Proteomes" id="UP000429785"/>
    </source>
</evidence>
<dbReference type="GO" id="GO:0046872">
    <property type="term" value="F:metal ion binding"/>
    <property type="evidence" value="ECO:0007669"/>
    <property type="project" value="UniProtKB-KW"/>
</dbReference>
<dbReference type="Proteomes" id="UP000429785">
    <property type="component" value="Unassembled WGS sequence"/>
</dbReference>
<evidence type="ECO:0000256" key="6">
    <source>
        <dbReference type="ARBA" id="ARBA00022908"/>
    </source>
</evidence>
<evidence type="ECO:0000256" key="3">
    <source>
        <dbReference type="ARBA" id="ARBA00022759"/>
    </source>
</evidence>
<feature type="non-terminal residue" evidence="9">
    <location>
        <position position="1"/>
    </location>
</feature>
<dbReference type="PANTHER" id="PTHR42648:SF11">
    <property type="entry name" value="TRANSPOSON TY4-P GAG-POL POLYPROTEIN"/>
    <property type="match status" value="1"/>
</dbReference>
<dbReference type="GO" id="GO:0015074">
    <property type="term" value="P:DNA integration"/>
    <property type="evidence" value="ECO:0007669"/>
    <property type="project" value="UniProtKB-KW"/>
</dbReference>
<dbReference type="PROSITE" id="PS50994">
    <property type="entry name" value="INTEGRASE"/>
    <property type="match status" value="1"/>
</dbReference>
<sequence length="132" mass="15710">RIKILRSDRGGEFTSEEFTKYCEHHGIQRQYSAPRTPQQNGVVERKNRTVQEMARTMLTESKLADKYWKEAIHTAVYIQNRCLIRPHENKTPYELWFGRKATVKHFRVFGSKCYIKRLEQNTGKFEERADEG</sequence>
<dbReference type="OrthoDB" id="1495855at2"/>
<dbReference type="InterPro" id="IPR012337">
    <property type="entry name" value="RNaseH-like_sf"/>
</dbReference>
<dbReference type="GO" id="GO:0004519">
    <property type="term" value="F:endonuclease activity"/>
    <property type="evidence" value="ECO:0007669"/>
    <property type="project" value="UniProtKB-KW"/>
</dbReference>
<dbReference type="GO" id="GO:0016787">
    <property type="term" value="F:hydrolase activity"/>
    <property type="evidence" value="ECO:0007669"/>
    <property type="project" value="UniProtKB-KW"/>
</dbReference>
<proteinExistence type="predicted"/>
<feature type="domain" description="Integrase catalytic" evidence="8">
    <location>
        <begin position="1"/>
        <end position="100"/>
    </location>
</feature>
<evidence type="ECO:0000256" key="4">
    <source>
        <dbReference type="ARBA" id="ARBA00022801"/>
    </source>
</evidence>
<comment type="caution">
    <text evidence="9">The sequence shown here is derived from an EMBL/GenBank/DDBJ whole genome shotgun (WGS) entry which is preliminary data.</text>
</comment>
<evidence type="ECO:0000256" key="2">
    <source>
        <dbReference type="ARBA" id="ARBA00022723"/>
    </source>
</evidence>
<dbReference type="GO" id="GO:0006310">
    <property type="term" value="P:DNA recombination"/>
    <property type="evidence" value="ECO:0007669"/>
    <property type="project" value="UniProtKB-KW"/>
</dbReference>
<reference evidence="9 10" key="1">
    <citation type="submission" date="2019-10" db="EMBL/GenBank/DDBJ databases">
        <title>Muricauda olearia CL-SS4 JCM15563 genome.</title>
        <authorList>
            <person name="Liu L."/>
        </authorList>
    </citation>
    <scope>NUCLEOTIDE SEQUENCE [LARGE SCALE GENOMIC DNA]</scope>
    <source>
        <strain evidence="9 10">CL-SS4</strain>
    </source>
</reference>
<feature type="non-terminal residue" evidence="9">
    <location>
        <position position="132"/>
    </location>
</feature>
<keyword evidence="7" id="KW-0233">DNA recombination</keyword>
<dbReference type="InterPro" id="IPR036397">
    <property type="entry name" value="RNaseH_sf"/>
</dbReference>
<dbReference type="AlphaFoldDB" id="A0A6I1DTU0"/>
<dbReference type="GO" id="GO:0003676">
    <property type="term" value="F:nucleic acid binding"/>
    <property type="evidence" value="ECO:0007669"/>
    <property type="project" value="InterPro"/>
</dbReference>
<evidence type="ECO:0000256" key="7">
    <source>
        <dbReference type="ARBA" id="ARBA00023172"/>
    </source>
</evidence>
<evidence type="ECO:0000256" key="1">
    <source>
        <dbReference type="ARBA" id="ARBA00022722"/>
    </source>
</evidence>
<keyword evidence="1" id="KW-0540">Nuclease</keyword>
<evidence type="ECO:0000259" key="8">
    <source>
        <dbReference type="PROSITE" id="PS50994"/>
    </source>
</evidence>
<name>A0A6I1DTU0_9FLAO</name>
<accession>A0A6I1DTU0</accession>
<keyword evidence="5" id="KW-0460">Magnesium</keyword>
<evidence type="ECO:0000313" key="9">
    <source>
        <dbReference type="EMBL" id="KAB7523685.1"/>
    </source>
</evidence>
<keyword evidence="6" id="KW-0229">DNA integration</keyword>
<organism evidence="9 10">
    <name type="scientific">Flagellimonas olearia</name>
    <dbReference type="NCBI Taxonomy" id="552546"/>
    <lineage>
        <taxon>Bacteria</taxon>
        <taxon>Pseudomonadati</taxon>
        <taxon>Bacteroidota</taxon>
        <taxon>Flavobacteriia</taxon>
        <taxon>Flavobacteriales</taxon>
        <taxon>Flavobacteriaceae</taxon>
        <taxon>Flagellimonas</taxon>
    </lineage>
</organism>
<dbReference type="Gene3D" id="3.30.420.10">
    <property type="entry name" value="Ribonuclease H-like superfamily/Ribonuclease H"/>
    <property type="match status" value="1"/>
</dbReference>
<dbReference type="EMBL" id="WELG01000078">
    <property type="protein sequence ID" value="KAB7523685.1"/>
    <property type="molecule type" value="Genomic_DNA"/>
</dbReference>
<dbReference type="InterPro" id="IPR001584">
    <property type="entry name" value="Integrase_cat-core"/>
</dbReference>
<keyword evidence="2" id="KW-0479">Metal-binding</keyword>
<gene>
    <name evidence="9" type="ORF">F8C76_17980</name>
</gene>
<dbReference type="InterPro" id="IPR039537">
    <property type="entry name" value="Retrotran_Ty1/copia-like"/>
</dbReference>
<keyword evidence="3" id="KW-0255">Endonuclease</keyword>
<dbReference type="PANTHER" id="PTHR42648">
    <property type="entry name" value="TRANSPOSASE, PUTATIVE-RELATED"/>
    <property type="match status" value="1"/>
</dbReference>
<keyword evidence="4" id="KW-0378">Hydrolase</keyword>
<evidence type="ECO:0000256" key="5">
    <source>
        <dbReference type="ARBA" id="ARBA00022842"/>
    </source>
</evidence>